<name>A0A1Y2BIB8_9FUNG</name>
<evidence type="ECO:0000313" key="3">
    <source>
        <dbReference type="Proteomes" id="UP000193642"/>
    </source>
</evidence>
<accession>A0A1Y2BIB8</accession>
<dbReference type="OrthoDB" id="2164588at2759"/>
<dbReference type="PROSITE" id="PS50181">
    <property type="entry name" value="FBOX"/>
    <property type="match status" value="1"/>
</dbReference>
<feature type="domain" description="F-box" evidence="1">
    <location>
        <begin position="1"/>
        <end position="59"/>
    </location>
</feature>
<evidence type="ECO:0000259" key="1">
    <source>
        <dbReference type="PROSITE" id="PS50181"/>
    </source>
</evidence>
<sequence>MVSLLTFPQELLDEIVRRLDAASVVRFCRAVPQLNHIAETIVGTGQLLRLKISRTWPNLIITSDSAPRFASEIYEEEVKDLTTLLYVGDLEQTKHIPAFCALASQNIQIDGQLNSENIRVWADHIFLQLVRQTISWVESTAEALASLEIMSDSLARIDPFAIIFHGSTWALANLKLQSCRQMHTLTFRLMATECLPPDSLATALTGIPNLSVFNFDAIWADAGMEPVIDMAETMRNTNIKTITIKRPEDYWIRK</sequence>
<proteinExistence type="predicted"/>
<dbReference type="InterPro" id="IPR001810">
    <property type="entry name" value="F-box_dom"/>
</dbReference>
<dbReference type="AlphaFoldDB" id="A0A1Y2BIB8"/>
<evidence type="ECO:0000313" key="2">
    <source>
        <dbReference type="EMBL" id="ORY34539.1"/>
    </source>
</evidence>
<keyword evidence="3" id="KW-1185">Reference proteome</keyword>
<protein>
    <recommendedName>
        <fullName evidence="1">F-box domain-containing protein</fullName>
    </recommendedName>
</protein>
<gene>
    <name evidence="2" type="ORF">BCR33DRAFT_722687</name>
</gene>
<dbReference type="EMBL" id="MCGO01000061">
    <property type="protein sequence ID" value="ORY34539.1"/>
    <property type="molecule type" value="Genomic_DNA"/>
</dbReference>
<dbReference type="Proteomes" id="UP000193642">
    <property type="component" value="Unassembled WGS sequence"/>
</dbReference>
<reference evidence="2 3" key="1">
    <citation type="submission" date="2016-07" db="EMBL/GenBank/DDBJ databases">
        <title>Pervasive Adenine N6-methylation of Active Genes in Fungi.</title>
        <authorList>
            <consortium name="DOE Joint Genome Institute"/>
            <person name="Mondo S.J."/>
            <person name="Dannebaum R.O."/>
            <person name="Kuo R.C."/>
            <person name="Labutti K."/>
            <person name="Haridas S."/>
            <person name="Kuo A."/>
            <person name="Salamov A."/>
            <person name="Ahrendt S.R."/>
            <person name="Lipzen A."/>
            <person name="Sullivan W."/>
            <person name="Andreopoulos W.B."/>
            <person name="Clum A."/>
            <person name="Lindquist E."/>
            <person name="Daum C."/>
            <person name="Ramamoorthy G.K."/>
            <person name="Gryganskyi A."/>
            <person name="Culley D."/>
            <person name="Magnuson J.K."/>
            <person name="James T.Y."/>
            <person name="O'Malley M.A."/>
            <person name="Stajich J.E."/>
            <person name="Spatafora J.W."/>
            <person name="Visel A."/>
            <person name="Grigoriev I.V."/>
        </authorList>
    </citation>
    <scope>NUCLEOTIDE SEQUENCE [LARGE SCALE GENOMIC DNA]</scope>
    <source>
        <strain evidence="2 3">JEL800</strain>
    </source>
</reference>
<organism evidence="2 3">
    <name type="scientific">Rhizoclosmatium globosum</name>
    <dbReference type="NCBI Taxonomy" id="329046"/>
    <lineage>
        <taxon>Eukaryota</taxon>
        <taxon>Fungi</taxon>
        <taxon>Fungi incertae sedis</taxon>
        <taxon>Chytridiomycota</taxon>
        <taxon>Chytridiomycota incertae sedis</taxon>
        <taxon>Chytridiomycetes</taxon>
        <taxon>Chytridiales</taxon>
        <taxon>Chytriomycetaceae</taxon>
        <taxon>Rhizoclosmatium</taxon>
    </lineage>
</organism>
<comment type="caution">
    <text evidence="2">The sequence shown here is derived from an EMBL/GenBank/DDBJ whole genome shotgun (WGS) entry which is preliminary data.</text>
</comment>